<dbReference type="Gene3D" id="3.20.20.140">
    <property type="entry name" value="Metal-dependent hydrolases"/>
    <property type="match status" value="1"/>
</dbReference>
<evidence type="ECO:0000256" key="1">
    <source>
        <dbReference type="ARBA" id="ARBA00001947"/>
    </source>
</evidence>
<dbReference type="SUPFAM" id="SSF51338">
    <property type="entry name" value="Composite domain of metallo-dependent hydrolases"/>
    <property type="match status" value="1"/>
</dbReference>
<dbReference type="GO" id="GO:0006145">
    <property type="term" value="P:purine nucleobase catabolic process"/>
    <property type="evidence" value="ECO:0007669"/>
    <property type="project" value="TreeGrafter"/>
</dbReference>
<dbReference type="InterPro" id="IPR006680">
    <property type="entry name" value="Amidohydro-rel"/>
</dbReference>
<protein>
    <submittedName>
        <fullName evidence="7">Dihydroorotase family protein</fullName>
    </submittedName>
</protein>
<gene>
    <name evidence="7" type="ORF">HIJ39_03440</name>
</gene>
<dbReference type="Pfam" id="PF01979">
    <property type="entry name" value="Amidohydro_1"/>
    <property type="match status" value="1"/>
</dbReference>
<dbReference type="InterPro" id="IPR011059">
    <property type="entry name" value="Metal-dep_hydrolase_composite"/>
</dbReference>
<comment type="function">
    <text evidence="2">Catalyzes the reversible cyclization of carbamoyl aspartate to dihydroorotate.</text>
</comment>
<evidence type="ECO:0000313" key="8">
    <source>
        <dbReference type="Proteomes" id="UP000533476"/>
    </source>
</evidence>
<reference evidence="7 8" key="1">
    <citation type="submission" date="2020-04" db="EMBL/GenBank/DDBJ databases">
        <authorList>
            <person name="Zhang R."/>
            <person name="Schippers A."/>
        </authorList>
    </citation>
    <scope>NUCLEOTIDE SEQUENCE [LARGE SCALE GENOMIC DNA]</scope>
    <source>
        <strain evidence="7 8">DSM 109850</strain>
    </source>
</reference>
<dbReference type="AlphaFoldDB" id="A0A7Y0L166"/>
<dbReference type="InterPro" id="IPR032466">
    <property type="entry name" value="Metal_Hydrolase"/>
</dbReference>
<comment type="cofactor">
    <cofactor evidence="1">
        <name>Zn(2+)</name>
        <dbReference type="ChEBI" id="CHEBI:29105"/>
    </cofactor>
</comment>
<dbReference type="SUPFAM" id="SSF51556">
    <property type="entry name" value="Metallo-dependent hydrolases"/>
    <property type="match status" value="1"/>
</dbReference>
<dbReference type="Proteomes" id="UP000533476">
    <property type="component" value="Unassembled WGS sequence"/>
</dbReference>
<dbReference type="InterPro" id="IPR002195">
    <property type="entry name" value="Dihydroorotase_CS"/>
</dbReference>
<organism evidence="7 8">
    <name type="scientific">Sulfobacillus harzensis</name>
    <dbReference type="NCBI Taxonomy" id="2729629"/>
    <lineage>
        <taxon>Bacteria</taxon>
        <taxon>Bacillati</taxon>
        <taxon>Bacillota</taxon>
        <taxon>Clostridia</taxon>
        <taxon>Eubacteriales</taxon>
        <taxon>Clostridiales Family XVII. Incertae Sedis</taxon>
        <taxon>Sulfobacillus</taxon>
    </lineage>
</organism>
<evidence type="ECO:0000256" key="3">
    <source>
        <dbReference type="ARBA" id="ARBA00010286"/>
    </source>
</evidence>
<dbReference type="EMBL" id="JABBVZ010000007">
    <property type="protein sequence ID" value="NMP21411.1"/>
    <property type="molecule type" value="Genomic_DNA"/>
</dbReference>
<keyword evidence="4" id="KW-0479">Metal-binding</keyword>
<evidence type="ECO:0000256" key="4">
    <source>
        <dbReference type="ARBA" id="ARBA00022723"/>
    </source>
</evidence>
<dbReference type="GO" id="GO:0004038">
    <property type="term" value="F:allantoinase activity"/>
    <property type="evidence" value="ECO:0007669"/>
    <property type="project" value="TreeGrafter"/>
</dbReference>
<accession>A0A7Y0L166</accession>
<proteinExistence type="inferred from homology"/>
<evidence type="ECO:0000259" key="6">
    <source>
        <dbReference type="Pfam" id="PF01979"/>
    </source>
</evidence>
<evidence type="ECO:0000256" key="2">
    <source>
        <dbReference type="ARBA" id="ARBA00002368"/>
    </source>
</evidence>
<dbReference type="RefSeq" id="WP_169096734.1">
    <property type="nucleotide sequence ID" value="NZ_JABBVZ010000007.1"/>
</dbReference>
<dbReference type="NCBIfam" id="TIGR00857">
    <property type="entry name" value="pyrC_multi"/>
    <property type="match status" value="1"/>
</dbReference>
<dbReference type="GO" id="GO:0046872">
    <property type="term" value="F:metal ion binding"/>
    <property type="evidence" value="ECO:0007669"/>
    <property type="project" value="UniProtKB-KW"/>
</dbReference>
<keyword evidence="8" id="KW-1185">Reference proteome</keyword>
<sequence>MFELGIEGAHVAIGGELRPVNVYVEQGRFRAFSDTVLEAKQRIQATGLLMFPGVIDSHVHSRDPGLTHKEDFLHSTRAAAAGGVTTVLEMPNSVPPVTDRASFLSRQAHLAEQATVDFGMWGMVTSETSPQDIEDLSSLGVSAFKLFWGYALDRETRALVYVPKAGQPVIPPPDNGRVLELFQLLAQAKKVLAVHAEDNAIIAFRSQHAGESRDAVERLLWERPVVAEAATMELAAEFSQATGCAVHVVHMSSKAGVDIVRRARRSGIDMTAETCPQYLALTADDVKALGPVAKVYPPIRHAEDREALLAGLASGAVAFVASDHAPHAAAEKAVPFAEAPAGFAGVQTLFPVLLDLALRGQLPMACLPDILSRHPAERYGLFRIKGAIDVGFDADFVLVDPRAKTHLGRAELYSLNPENPWMGTELKGRITATYLRGQAVMENGKIVAHAGRFIKPEAR</sequence>
<keyword evidence="5" id="KW-0378">Hydrolase</keyword>
<dbReference type="Gene3D" id="2.30.40.10">
    <property type="entry name" value="Urease, subunit C, domain 1"/>
    <property type="match status" value="1"/>
</dbReference>
<dbReference type="InterPro" id="IPR050138">
    <property type="entry name" value="DHOase/Allantoinase_Hydrolase"/>
</dbReference>
<comment type="caution">
    <text evidence="7">The sequence shown here is derived from an EMBL/GenBank/DDBJ whole genome shotgun (WGS) entry which is preliminary data.</text>
</comment>
<name>A0A7Y0L166_9FIRM</name>
<evidence type="ECO:0000256" key="5">
    <source>
        <dbReference type="ARBA" id="ARBA00022801"/>
    </source>
</evidence>
<comment type="similarity">
    <text evidence="3">Belongs to the metallo-dependent hydrolases superfamily. DHOase family. Class I DHOase subfamily.</text>
</comment>
<dbReference type="PANTHER" id="PTHR43668">
    <property type="entry name" value="ALLANTOINASE"/>
    <property type="match status" value="1"/>
</dbReference>
<dbReference type="PROSITE" id="PS00483">
    <property type="entry name" value="DIHYDROOROTASE_2"/>
    <property type="match status" value="1"/>
</dbReference>
<evidence type="ECO:0000313" key="7">
    <source>
        <dbReference type="EMBL" id="NMP21411.1"/>
    </source>
</evidence>
<dbReference type="PANTHER" id="PTHR43668:SF4">
    <property type="entry name" value="ALLANTOINASE"/>
    <property type="match status" value="1"/>
</dbReference>
<dbReference type="GO" id="GO:0005737">
    <property type="term" value="C:cytoplasm"/>
    <property type="evidence" value="ECO:0007669"/>
    <property type="project" value="TreeGrafter"/>
</dbReference>
<feature type="domain" description="Amidohydrolase-related" evidence="6">
    <location>
        <begin position="50"/>
        <end position="440"/>
    </location>
</feature>